<evidence type="ECO:0000256" key="7">
    <source>
        <dbReference type="PIRNR" id="PIRNR000441"/>
    </source>
</evidence>
<reference evidence="9" key="1">
    <citation type="submission" date="2008-08" db="EMBL/GenBank/DDBJ databases">
        <title>The complete genome sequence of Coprothermobacter proteolyticus strain ATCC 5245 / DSM 5265 / BT.</title>
        <authorList>
            <person name="Dodson R.J."/>
            <person name="Durkin A.S."/>
            <person name="Wu M."/>
            <person name="Eisen J."/>
            <person name="Sutton G."/>
        </authorList>
    </citation>
    <scope>NUCLEOTIDE SEQUENCE [LARGE SCALE GENOMIC DNA]</scope>
    <source>
        <strain evidence="9">ATCC 35245 / DSM 5265 / OCM 4 / BT</strain>
    </source>
</reference>
<keyword evidence="5 7" id="KW-0012">Acyltransferase</keyword>
<sequence length="189" mass="20106">MRLYILGTELKKARNALKEDRQALLKSDPSIETPADIRFHAGYRSLRLYRYAHAFYVAGFRNVSAFIHFISRVLYAVDIHPAAEIEPGVVVDHGMGVVIGSTAKVGSGTVIYHGVTLGAKNITTGKRHPQVGKNVFIGAGATLLGAINVGDGARIGAGSVVVEDVPPYSTVVGVPAKVVKQDCVKEVVA</sequence>
<dbReference type="KEGG" id="cpo:COPRO5265_0054"/>
<dbReference type="HOGENOM" id="CLU_051638_10_1_9"/>
<dbReference type="RefSeq" id="WP_012543837.1">
    <property type="nucleotide sequence ID" value="NC_011295.1"/>
</dbReference>
<dbReference type="OrthoDB" id="9801456at2"/>
<dbReference type="PIRSF" id="PIRSF000441">
    <property type="entry name" value="CysE"/>
    <property type="match status" value="1"/>
</dbReference>
<reference evidence="8 9" key="2">
    <citation type="journal article" date="2014" name="Genome Announc.">
        <title>Complete Genome Sequence of Coprothermobacter proteolyticus DSM 5265.</title>
        <authorList>
            <person name="Alexiev A."/>
            <person name="Coil D.A."/>
            <person name="Badger J.H."/>
            <person name="Enticknap J."/>
            <person name="Ward N."/>
            <person name="Robb F.T."/>
            <person name="Eisen J.A."/>
        </authorList>
    </citation>
    <scope>NUCLEOTIDE SEQUENCE [LARGE SCALE GENOMIC DNA]</scope>
    <source>
        <strain evidence="9">ATCC 35245 / DSM 5265 / OCM 4 / BT</strain>
    </source>
</reference>
<comment type="catalytic activity">
    <reaction evidence="6 7">
        <text>L-serine + acetyl-CoA = O-acetyl-L-serine + CoA</text>
        <dbReference type="Rhea" id="RHEA:24560"/>
        <dbReference type="ChEBI" id="CHEBI:33384"/>
        <dbReference type="ChEBI" id="CHEBI:57287"/>
        <dbReference type="ChEBI" id="CHEBI:57288"/>
        <dbReference type="ChEBI" id="CHEBI:58340"/>
        <dbReference type="EC" id="2.3.1.30"/>
    </reaction>
</comment>
<evidence type="ECO:0000256" key="6">
    <source>
        <dbReference type="ARBA" id="ARBA00049486"/>
    </source>
</evidence>
<proteinExistence type="inferred from homology"/>
<dbReference type="InterPro" id="IPR018357">
    <property type="entry name" value="Hexapep_transf_CS"/>
</dbReference>
<dbReference type="PROSITE" id="PS00101">
    <property type="entry name" value="HEXAPEP_TRANSFERASES"/>
    <property type="match status" value="1"/>
</dbReference>
<keyword evidence="4" id="KW-0677">Repeat</keyword>
<dbReference type="GO" id="GO:0005737">
    <property type="term" value="C:cytoplasm"/>
    <property type="evidence" value="ECO:0007669"/>
    <property type="project" value="InterPro"/>
</dbReference>
<dbReference type="InterPro" id="IPR011004">
    <property type="entry name" value="Trimer_LpxA-like_sf"/>
</dbReference>
<dbReference type="NCBIfam" id="NF041874">
    <property type="entry name" value="EPS_EpsC"/>
    <property type="match status" value="1"/>
</dbReference>
<gene>
    <name evidence="8" type="ordered locus">COPRO5265_0054</name>
</gene>
<dbReference type="EMBL" id="CP001145">
    <property type="protein sequence ID" value="ACI17185.1"/>
    <property type="molecule type" value="Genomic_DNA"/>
</dbReference>
<dbReference type="GO" id="GO:0009001">
    <property type="term" value="F:serine O-acetyltransferase activity"/>
    <property type="evidence" value="ECO:0007669"/>
    <property type="project" value="UniProtKB-EC"/>
</dbReference>
<dbReference type="InterPro" id="IPR045304">
    <property type="entry name" value="LbH_SAT"/>
</dbReference>
<keyword evidence="3 7" id="KW-0808">Transferase</keyword>
<dbReference type="Proteomes" id="UP000001732">
    <property type="component" value="Chromosome"/>
</dbReference>
<dbReference type="Pfam" id="PF00132">
    <property type="entry name" value="Hexapep"/>
    <property type="match status" value="1"/>
</dbReference>
<dbReference type="FunFam" id="2.160.10.10:FF:000007">
    <property type="entry name" value="Serine acetyltransferase"/>
    <property type="match status" value="1"/>
</dbReference>
<dbReference type="Gene3D" id="1.10.3130.10">
    <property type="entry name" value="serine acetyltransferase, domain 1"/>
    <property type="match status" value="1"/>
</dbReference>
<dbReference type="InterPro" id="IPR042122">
    <property type="entry name" value="Ser_AcTrfase_N_sf"/>
</dbReference>
<dbReference type="AlphaFoldDB" id="B5Y6M9"/>
<protein>
    <recommendedName>
        <fullName evidence="7">Serine acetyltransferase</fullName>
        <ecNumber evidence="7">2.3.1.30</ecNumber>
    </recommendedName>
</protein>
<keyword evidence="2" id="KW-0028">Amino-acid biosynthesis</keyword>
<dbReference type="InterPro" id="IPR001451">
    <property type="entry name" value="Hexapep"/>
</dbReference>
<evidence type="ECO:0000256" key="5">
    <source>
        <dbReference type="ARBA" id="ARBA00023315"/>
    </source>
</evidence>
<evidence type="ECO:0000313" key="9">
    <source>
        <dbReference type="Proteomes" id="UP000001732"/>
    </source>
</evidence>
<evidence type="ECO:0000256" key="4">
    <source>
        <dbReference type="ARBA" id="ARBA00022737"/>
    </source>
</evidence>
<keyword evidence="9" id="KW-1185">Reference proteome</keyword>
<dbReference type="InterPro" id="IPR053376">
    <property type="entry name" value="Serine_acetyltransferase"/>
</dbReference>
<dbReference type="eggNOG" id="COG1045">
    <property type="taxonomic scope" value="Bacteria"/>
</dbReference>
<dbReference type="EC" id="2.3.1.30" evidence="7"/>
<accession>B5Y6M9</accession>
<evidence type="ECO:0000313" key="8">
    <source>
        <dbReference type="EMBL" id="ACI17185.1"/>
    </source>
</evidence>
<dbReference type="STRING" id="309798.COPRO5265_0054"/>
<dbReference type="GO" id="GO:0006535">
    <property type="term" value="P:cysteine biosynthetic process from serine"/>
    <property type="evidence" value="ECO:0007669"/>
    <property type="project" value="InterPro"/>
</dbReference>
<dbReference type="CDD" id="cd03354">
    <property type="entry name" value="LbH_SAT"/>
    <property type="match status" value="1"/>
</dbReference>
<evidence type="ECO:0000256" key="1">
    <source>
        <dbReference type="ARBA" id="ARBA00007274"/>
    </source>
</evidence>
<dbReference type="PANTHER" id="PTHR42811">
    <property type="entry name" value="SERINE ACETYLTRANSFERASE"/>
    <property type="match status" value="1"/>
</dbReference>
<name>B5Y6M9_COPPD</name>
<comment type="similarity">
    <text evidence="1 7">Belongs to the transferase hexapeptide repeat family.</text>
</comment>
<evidence type="ECO:0000256" key="2">
    <source>
        <dbReference type="ARBA" id="ARBA00022605"/>
    </source>
</evidence>
<organism evidence="8 9">
    <name type="scientific">Coprothermobacter proteolyticus (strain ATCC 35245 / DSM 5265 / OCM 4 / BT)</name>
    <dbReference type="NCBI Taxonomy" id="309798"/>
    <lineage>
        <taxon>Bacteria</taxon>
        <taxon>Pseudomonadati</taxon>
        <taxon>Coprothermobacterota</taxon>
        <taxon>Coprothermobacteria</taxon>
        <taxon>Coprothermobacterales</taxon>
        <taxon>Coprothermobacteraceae</taxon>
        <taxon>Coprothermobacter</taxon>
    </lineage>
</organism>
<evidence type="ECO:0000256" key="3">
    <source>
        <dbReference type="ARBA" id="ARBA00022679"/>
    </source>
</evidence>
<dbReference type="SUPFAM" id="SSF51161">
    <property type="entry name" value="Trimeric LpxA-like enzymes"/>
    <property type="match status" value="1"/>
</dbReference>
<dbReference type="Gene3D" id="2.160.10.10">
    <property type="entry name" value="Hexapeptide repeat proteins"/>
    <property type="match status" value="1"/>
</dbReference>
<dbReference type="InterPro" id="IPR005881">
    <property type="entry name" value="Ser_O-AcTrfase"/>
</dbReference>